<evidence type="ECO:0000313" key="2">
    <source>
        <dbReference type="EMBL" id="SEW49347.1"/>
    </source>
</evidence>
<feature type="signal peptide" evidence="1">
    <location>
        <begin position="1"/>
        <end position="23"/>
    </location>
</feature>
<evidence type="ECO:0008006" key="4">
    <source>
        <dbReference type="Google" id="ProtNLM"/>
    </source>
</evidence>
<dbReference type="Proteomes" id="UP000199469">
    <property type="component" value="Unassembled WGS sequence"/>
</dbReference>
<reference evidence="3" key="1">
    <citation type="submission" date="2016-10" db="EMBL/GenBank/DDBJ databases">
        <authorList>
            <person name="Varghese N."/>
            <person name="Submissions S."/>
        </authorList>
    </citation>
    <scope>NUCLEOTIDE SEQUENCE [LARGE SCALE GENOMIC DNA]</scope>
    <source>
        <strain evidence="3">DSM 17724</strain>
    </source>
</reference>
<dbReference type="RefSeq" id="WP_089796038.1">
    <property type="nucleotide sequence ID" value="NZ_FOIU01000005.1"/>
</dbReference>
<evidence type="ECO:0000313" key="3">
    <source>
        <dbReference type="Proteomes" id="UP000199469"/>
    </source>
</evidence>
<dbReference type="EMBL" id="FOIU01000005">
    <property type="protein sequence ID" value="SEW49347.1"/>
    <property type="molecule type" value="Genomic_DNA"/>
</dbReference>
<name>A0A1I0S5L0_9FLAO</name>
<dbReference type="STRING" id="356305.SAMN05421841_4136"/>
<keyword evidence="1" id="KW-0732">Signal</keyword>
<proteinExistence type="predicted"/>
<gene>
    <name evidence="2" type="ORF">SAMN05421841_4136</name>
</gene>
<accession>A0A1I0S5L0</accession>
<organism evidence="2 3">
    <name type="scientific">Chryseobacterium wanjuense</name>
    <dbReference type="NCBI Taxonomy" id="356305"/>
    <lineage>
        <taxon>Bacteria</taxon>
        <taxon>Pseudomonadati</taxon>
        <taxon>Bacteroidota</taxon>
        <taxon>Flavobacteriia</taxon>
        <taxon>Flavobacteriales</taxon>
        <taxon>Weeksellaceae</taxon>
        <taxon>Chryseobacterium group</taxon>
        <taxon>Chryseobacterium</taxon>
    </lineage>
</organism>
<dbReference type="AlphaFoldDB" id="A0A1I0S5L0"/>
<keyword evidence="3" id="KW-1185">Reference proteome</keyword>
<evidence type="ECO:0000256" key="1">
    <source>
        <dbReference type="SAM" id="SignalP"/>
    </source>
</evidence>
<protein>
    <recommendedName>
        <fullName evidence="4">Microcystin-dependent protein</fullName>
    </recommendedName>
</protein>
<dbReference type="OrthoDB" id="581140at2"/>
<sequence>MQTRIIIKIASLLGVLSIMNINAQVGVGTSAPKAALDVTSTTQGVLIPRLAATQAEAISNPEIGELVYATTTDGTVIKSQGFWYYDGTTWKPFGASVQPNIDLYNGDGTLTSDRTMTMNGNNLSFDSNKLTILSTNQRVGIGTNTPQHTLDVSGNTRVRNLSAGNVVATADGTLANGPKVPYGTVKESLRPTDHNGWYKLDGRAVNTLSAAAQTNAATLGISGNLINAENLLMKQGSTLASGGSSNVTLIRANLPNYSMTGSTSTSTDHTHILAASGFNFAPNAAGNAYVLRSGRGTASGTATITLPSAGAHAHSGVVSSGGSGTPFSIVPESITYTYFIYLGQ</sequence>
<feature type="chain" id="PRO_5011721310" description="Microcystin-dependent protein" evidence="1">
    <location>
        <begin position="24"/>
        <end position="344"/>
    </location>
</feature>